<dbReference type="AlphaFoldDB" id="A0AAV4X6V2"/>
<organism evidence="2 3">
    <name type="scientific">Caerostris darwini</name>
    <dbReference type="NCBI Taxonomy" id="1538125"/>
    <lineage>
        <taxon>Eukaryota</taxon>
        <taxon>Metazoa</taxon>
        <taxon>Ecdysozoa</taxon>
        <taxon>Arthropoda</taxon>
        <taxon>Chelicerata</taxon>
        <taxon>Arachnida</taxon>
        <taxon>Araneae</taxon>
        <taxon>Araneomorphae</taxon>
        <taxon>Entelegynae</taxon>
        <taxon>Araneoidea</taxon>
        <taxon>Araneidae</taxon>
        <taxon>Caerostris</taxon>
    </lineage>
</organism>
<comment type="caution">
    <text evidence="2">The sequence shown here is derived from an EMBL/GenBank/DDBJ whole genome shotgun (WGS) entry which is preliminary data.</text>
</comment>
<protein>
    <submittedName>
        <fullName evidence="2">Uncharacterized protein</fullName>
    </submittedName>
</protein>
<keyword evidence="3" id="KW-1185">Reference proteome</keyword>
<keyword evidence="1" id="KW-0732">Signal</keyword>
<evidence type="ECO:0000313" key="3">
    <source>
        <dbReference type="Proteomes" id="UP001054837"/>
    </source>
</evidence>
<evidence type="ECO:0000256" key="1">
    <source>
        <dbReference type="SAM" id="SignalP"/>
    </source>
</evidence>
<feature type="chain" id="PRO_5043427932" evidence="1">
    <location>
        <begin position="20"/>
        <end position="105"/>
    </location>
</feature>
<sequence length="105" mass="11734">MKGFIACFTCLLLATVIFASEYQECKNDSECGPNNCCVIGMQRYSEPRCEALGEEGSNCLVGNEAADMMLEYPNGVKKNVTAYRLFCPCSESFECYHNECIPTRE</sequence>
<proteinExistence type="predicted"/>
<dbReference type="Proteomes" id="UP001054837">
    <property type="component" value="Unassembled WGS sequence"/>
</dbReference>
<dbReference type="Gene3D" id="2.10.80.10">
    <property type="entry name" value="Lipase, subunit A"/>
    <property type="match status" value="1"/>
</dbReference>
<reference evidence="2 3" key="1">
    <citation type="submission" date="2021-06" db="EMBL/GenBank/DDBJ databases">
        <title>Caerostris darwini draft genome.</title>
        <authorList>
            <person name="Kono N."/>
            <person name="Arakawa K."/>
        </authorList>
    </citation>
    <scope>NUCLEOTIDE SEQUENCE [LARGE SCALE GENOMIC DNA]</scope>
</reference>
<dbReference type="EMBL" id="BPLQ01015685">
    <property type="protein sequence ID" value="GIY89715.1"/>
    <property type="molecule type" value="Genomic_DNA"/>
</dbReference>
<evidence type="ECO:0000313" key="2">
    <source>
        <dbReference type="EMBL" id="GIY89715.1"/>
    </source>
</evidence>
<name>A0AAV4X6V2_9ARAC</name>
<gene>
    <name evidence="2" type="primary">AVEN_252148_1</name>
    <name evidence="2" type="ORF">CDAR_545941</name>
</gene>
<accession>A0AAV4X6V2</accession>
<feature type="signal peptide" evidence="1">
    <location>
        <begin position="1"/>
        <end position="19"/>
    </location>
</feature>